<feature type="region of interest" description="Disordered" evidence="1">
    <location>
        <begin position="845"/>
        <end position="871"/>
    </location>
</feature>
<evidence type="ECO:0000259" key="4">
    <source>
        <dbReference type="Pfam" id="PF17168"/>
    </source>
</evidence>
<dbReference type="InterPro" id="IPR012341">
    <property type="entry name" value="6hp_glycosidase-like_sf"/>
</dbReference>
<gene>
    <name evidence="5" type="ORF">DAEQUDRAFT_338010</name>
</gene>
<accession>A0A165PJD7</accession>
<organism evidence="5 6">
    <name type="scientific">Daedalea quercina L-15889</name>
    <dbReference type="NCBI Taxonomy" id="1314783"/>
    <lineage>
        <taxon>Eukaryota</taxon>
        <taxon>Fungi</taxon>
        <taxon>Dikarya</taxon>
        <taxon>Basidiomycota</taxon>
        <taxon>Agaricomycotina</taxon>
        <taxon>Agaricomycetes</taxon>
        <taxon>Polyporales</taxon>
        <taxon>Fomitopsis</taxon>
    </lineage>
</organism>
<dbReference type="InterPro" id="IPR032514">
    <property type="entry name" value="GtaA_central"/>
</dbReference>
<sequence>MLVQNTTSTILVALFLMLFRFVLLLFFSYSPILSVYGTRTFTPAVLPFAVRTPYLNAAMFVPQSVSSTNNWPGFWNGETLGWICYIRVDGKTYTLFGNNNLASSYNISAGTILETELTPTRTIQVIQAGPMNVTLTLLSPIDPCDLVRQSLPFTYTAVNFTSTDDHPHDIQFYADVSGEWLYGGGEGQRSEQMMTWSSHNTSSMIYLKWQLEEPLPFQEFKDQASDGTTYHAMALGKDRNISWQTCQDAVCRPEFVRTGRVNNKDDNSTFRQITNDWPVFPISVDLGSVASPSDPVVWAVGYVRDPSINYTLLGQTTYLRPYYTTQYSTIEAALADFIFDYNNSLAQAVALDQQVYNVALNISADGKLYDMLSLATRQVFSSLVITAPESAGGQARIFMKDMGLTRRVTPVENLYAALPMFLHYNASFVKLLLLPLLEQQNSSPNSTFYAAKDIGDGFPVVTQPTFVQEEFVEQSSNMLIIALAHARHSNDTSLLDNYYELFKHWADSLREDRNALFPANQYVLSAKYYRTLDVLATCFRMSIDTGVVTSNSTNLAAKGIFAIQAMAEISNMVGKTDDFLRYNRTASSYMSIWETHALSSGDNPSVLTTLGGEQDDSEWSLPYNLYPQTLLGFNLLNQSLFNKLTVSYGQRIGSTAGDSFAYGLPIDSSNGALGNIAWNAFTAAVFTNDAVRAQLLGALWNYAASNNTGAPFSAMYNVSSGSYINGASSPALGGLFAPFVRSESISAGSGQSGSGGDSVGSHSVNVSAIVGGTVGGVLGLLALVGSMLWLLRRRKTQRGIGFLDITGTRTEPTPFAPRLPPVLPSEKFWREKGIPASEEIPFLIPRGGEPLLANDGSPSADPDPPTESREEELLRLRSEVDVLQRIVLREQMESPEPYESGVPMTRPPSYTSRGDPLAVGRLNLNEDRLP</sequence>
<evidence type="ECO:0000256" key="1">
    <source>
        <dbReference type="SAM" id="MobiDB-lite"/>
    </source>
</evidence>
<evidence type="ECO:0000313" key="5">
    <source>
        <dbReference type="EMBL" id="KZT68281.1"/>
    </source>
</evidence>
<name>A0A165PJD7_9APHY</name>
<evidence type="ECO:0008006" key="7">
    <source>
        <dbReference type="Google" id="ProtNLM"/>
    </source>
</evidence>
<feature type="domain" description="Glutaminase A N-terminal" evidence="4">
    <location>
        <begin position="120"/>
        <end position="356"/>
    </location>
</feature>
<evidence type="ECO:0000259" key="3">
    <source>
        <dbReference type="Pfam" id="PF16335"/>
    </source>
</evidence>
<dbReference type="Pfam" id="PF17168">
    <property type="entry name" value="DUF5127"/>
    <property type="match status" value="1"/>
</dbReference>
<reference evidence="5 6" key="1">
    <citation type="journal article" date="2016" name="Mol. Biol. Evol.">
        <title>Comparative Genomics of Early-Diverging Mushroom-Forming Fungi Provides Insights into the Origins of Lignocellulose Decay Capabilities.</title>
        <authorList>
            <person name="Nagy L.G."/>
            <person name="Riley R."/>
            <person name="Tritt A."/>
            <person name="Adam C."/>
            <person name="Daum C."/>
            <person name="Floudas D."/>
            <person name="Sun H."/>
            <person name="Yadav J.S."/>
            <person name="Pangilinan J."/>
            <person name="Larsson K.H."/>
            <person name="Matsuura K."/>
            <person name="Barry K."/>
            <person name="Labutti K."/>
            <person name="Kuo R."/>
            <person name="Ohm R.A."/>
            <person name="Bhattacharya S.S."/>
            <person name="Shirouzu T."/>
            <person name="Yoshinaga Y."/>
            <person name="Martin F.M."/>
            <person name="Grigoriev I.V."/>
            <person name="Hibbett D.S."/>
        </authorList>
    </citation>
    <scope>NUCLEOTIDE SEQUENCE [LARGE SCALE GENOMIC DNA]</scope>
    <source>
        <strain evidence="5 6">L-15889</strain>
    </source>
</reference>
<proteinExistence type="predicted"/>
<keyword evidence="6" id="KW-1185">Reference proteome</keyword>
<dbReference type="EMBL" id="KV429068">
    <property type="protein sequence ID" value="KZT68281.1"/>
    <property type="molecule type" value="Genomic_DNA"/>
</dbReference>
<dbReference type="Gene3D" id="1.50.10.10">
    <property type="match status" value="1"/>
</dbReference>
<dbReference type="AlphaFoldDB" id="A0A165PJD7"/>
<keyword evidence="2" id="KW-0472">Membrane</keyword>
<dbReference type="InterPro" id="IPR052743">
    <property type="entry name" value="Glutaminase_GtaA"/>
</dbReference>
<dbReference type="OrthoDB" id="3918848at2759"/>
<keyword evidence="2" id="KW-0812">Transmembrane</keyword>
<dbReference type="PANTHER" id="PTHR31987">
    <property type="entry name" value="GLUTAMINASE A-RELATED"/>
    <property type="match status" value="1"/>
</dbReference>
<keyword evidence="2" id="KW-1133">Transmembrane helix</keyword>
<dbReference type="STRING" id="1314783.A0A165PJD7"/>
<evidence type="ECO:0000313" key="6">
    <source>
        <dbReference type="Proteomes" id="UP000076727"/>
    </source>
</evidence>
<dbReference type="Proteomes" id="UP000076727">
    <property type="component" value="Unassembled WGS sequence"/>
</dbReference>
<evidence type="ECO:0000256" key="2">
    <source>
        <dbReference type="SAM" id="Phobius"/>
    </source>
</evidence>
<dbReference type="GO" id="GO:0005975">
    <property type="term" value="P:carbohydrate metabolic process"/>
    <property type="evidence" value="ECO:0007669"/>
    <property type="project" value="InterPro"/>
</dbReference>
<dbReference type="Pfam" id="PF16335">
    <property type="entry name" value="GtaA_6_Hairpin"/>
    <property type="match status" value="1"/>
</dbReference>
<protein>
    <recommendedName>
        <fullName evidence="7">DUF1793-domain-containing protein</fullName>
    </recommendedName>
</protein>
<dbReference type="PANTHER" id="PTHR31987:SF1">
    <property type="entry name" value="GLUTAMINASE A"/>
    <property type="match status" value="1"/>
</dbReference>
<feature type="domain" description="Glutaminase A central" evidence="3">
    <location>
        <begin position="369"/>
        <end position="737"/>
    </location>
</feature>
<feature type="transmembrane region" description="Helical" evidence="2">
    <location>
        <begin position="768"/>
        <end position="791"/>
    </location>
</feature>
<feature type="transmembrane region" description="Helical" evidence="2">
    <location>
        <begin position="9"/>
        <end position="29"/>
    </location>
</feature>
<feature type="region of interest" description="Disordered" evidence="1">
    <location>
        <begin position="890"/>
        <end position="930"/>
    </location>
</feature>
<dbReference type="InterPro" id="IPR033433">
    <property type="entry name" value="GtaA_N"/>
</dbReference>